<evidence type="ECO:0000259" key="3">
    <source>
        <dbReference type="PROSITE" id="PS51931"/>
    </source>
</evidence>
<keyword evidence="5" id="KW-1185">Reference proteome</keyword>
<dbReference type="Pfam" id="PF00936">
    <property type="entry name" value="BMC"/>
    <property type="match status" value="1"/>
</dbReference>
<dbReference type="AlphaFoldDB" id="A0A8J7W1E0"/>
<dbReference type="InterPro" id="IPR009307">
    <property type="entry name" value="EutS/PduU/CutR"/>
</dbReference>
<proteinExistence type="predicted"/>
<dbReference type="RefSeq" id="WP_227017510.1">
    <property type="nucleotide sequence ID" value="NZ_JAGSND010000003.1"/>
</dbReference>
<dbReference type="EMBL" id="JAGSND010000003">
    <property type="protein sequence ID" value="MBR0597376.1"/>
    <property type="molecule type" value="Genomic_DNA"/>
</dbReference>
<dbReference type="InterPro" id="IPR037233">
    <property type="entry name" value="CcmK-like_sf"/>
</dbReference>
<organism evidence="4 5">
    <name type="scientific">Sinanaerobacter chloroacetimidivorans</name>
    <dbReference type="NCBI Taxonomy" id="2818044"/>
    <lineage>
        <taxon>Bacteria</taxon>
        <taxon>Bacillati</taxon>
        <taxon>Bacillota</taxon>
        <taxon>Clostridia</taxon>
        <taxon>Peptostreptococcales</taxon>
        <taxon>Anaerovoracaceae</taxon>
        <taxon>Sinanaerobacter</taxon>
    </lineage>
</organism>
<feature type="domain" description="BMC circularly permuted" evidence="3">
    <location>
        <begin position="11"/>
        <end position="109"/>
    </location>
</feature>
<reference evidence="4" key="1">
    <citation type="submission" date="2021-04" db="EMBL/GenBank/DDBJ databases">
        <title>Sinoanaerobacter chloroacetimidivorans sp. nov., an obligate anaerobic bacterium isolated from anaerobic sludge.</title>
        <authorList>
            <person name="Bao Y."/>
        </authorList>
    </citation>
    <scope>NUCLEOTIDE SEQUENCE</scope>
    <source>
        <strain evidence="4">BAD-6</strain>
    </source>
</reference>
<accession>A0A8J7W1E0</accession>
<evidence type="ECO:0000313" key="5">
    <source>
        <dbReference type="Proteomes" id="UP000675664"/>
    </source>
</evidence>
<evidence type="ECO:0000256" key="1">
    <source>
        <dbReference type="ARBA" id="ARBA00024322"/>
    </source>
</evidence>
<dbReference type="InterPro" id="IPR000249">
    <property type="entry name" value="BMC_dom"/>
</dbReference>
<dbReference type="Gene3D" id="3.30.70.1710">
    <property type="match status" value="1"/>
</dbReference>
<evidence type="ECO:0000313" key="4">
    <source>
        <dbReference type="EMBL" id="MBR0597376.1"/>
    </source>
</evidence>
<name>A0A8J7W1E0_9FIRM</name>
<dbReference type="CDD" id="cd07046">
    <property type="entry name" value="BMC_PduU-EutS"/>
    <property type="match status" value="1"/>
</dbReference>
<dbReference type="InterPro" id="IPR044870">
    <property type="entry name" value="BMC_CP"/>
</dbReference>
<dbReference type="PROSITE" id="PS51931">
    <property type="entry name" value="BMC_CP"/>
    <property type="match status" value="1"/>
</dbReference>
<keyword evidence="2" id="KW-1283">Bacterial microcompartment</keyword>
<sequence length="117" mass="12466">MGAFGEKGIERIIQESVPGKQVTIAHVIASPMPDIYERLGIDDQGAIGILTLTPYETSIIAADIATKEANVEIGFLDRFTGSVVITGDVQSVETALTAVNETLKNMLGFETTPITKT</sequence>
<comment type="caution">
    <text evidence="4">The sequence shown here is derived from an EMBL/GenBank/DDBJ whole genome shotgun (WGS) entry which is preliminary data.</text>
</comment>
<dbReference type="GO" id="GO:0031469">
    <property type="term" value="C:bacterial microcompartment"/>
    <property type="evidence" value="ECO:0007669"/>
    <property type="project" value="UniProtKB-SubCell"/>
</dbReference>
<reference evidence="4" key="2">
    <citation type="submission" date="2021-04" db="EMBL/GenBank/DDBJ databases">
        <authorList>
            <person name="Liu J."/>
        </authorList>
    </citation>
    <scope>NUCLEOTIDE SEQUENCE</scope>
    <source>
        <strain evidence="4">BAD-6</strain>
    </source>
</reference>
<dbReference type="PIRSF" id="PIRSF012296">
    <property type="entry name" value="EutS_PduU"/>
    <property type="match status" value="1"/>
</dbReference>
<protein>
    <submittedName>
        <fullName evidence="4">BMC domain-containing protein</fullName>
    </submittedName>
</protein>
<dbReference type="PANTHER" id="PTHR40449">
    <property type="entry name" value="ETHANOLAMINE UTILIZATION PROTEIN EUTS"/>
    <property type="match status" value="1"/>
</dbReference>
<comment type="subcellular location">
    <subcellularLocation>
        <location evidence="1">Bacterial microcompartment</location>
    </subcellularLocation>
</comment>
<dbReference type="SMART" id="SM00877">
    <property type="entry name" value="BMC"/>
    <property type="match status" value="1"/>
</dbReference>
<dbReference type="Proteomes" id="UP000675664">
    <property type="component" value="Unassembled WGS sequence"/>
</dbReference>
<gene>
    <name evidence="4" type="ORF">KCX82_05805</name>
</gene>
<evidence type="ECO:0000256" key="2">
    <source>
        <dbReference type="ARBA" id="ARBA00024446"/>
    </source>
</evidence>
<dbReference type="PANTHER" id="PTHR40449:SF2">
    <property type="entry name" value="BACTERIAL MICROCOMPARTMENT SHELL PROTEIN EUTS"/>
    <property type="match status" value="1"/>
</dbReference>
<dbReference type="SUPFAM" id="SSF143414">
    <property type="entry name" value="CcmK-like"/>
    <property type="match status" value="1"/>
</dbReference>